<proteinExistence type="predicted"/>
<accession>A0ABN2I8X5</accession>
<keyword evidence="1" id="KW-1133">Transmembrane helix</keyword>
<keyword evidence="1" id="KW-0812">Transmembrane</keyword>
<evidence type="ECO:0000256" key="1">
    <source>
        <dbReference type="SAM" id="Phobius"/>
    </source>
</evidence>
<dbReference type="RefSeq" id="WP_344157885.1">
    <property type="nucleotide sequence ID" value="NZ_BAAANF010000017.1"/>
</dbReference>
<evidence type="ECO:0000313" key="3">
    <source>
        <dbReference type="Proteomes" id="UP001500280"/>
    </source>
</evidence>
<dbReference type="EMBL" id="BAAANF010000017">
    <property type="protein sequence ID" value="GAA1700642.1"/>
    <property type="molecule type" value="Genomic_DNA"/>
</dbReference>
<keyword evidence="3" id="KW-1185">Reference proteome</keyword>
<organism evidence="2 3">
    <name type="scientific">Kribbella yunnanensis</name>
    <dbReference type="NCBI Taxonomy" id="190194"/>
    <lineage>
        <taxon>Bacteria</taxon>
        <taxon>Bacillati</taxon>
        <taxon>Actinomycetota</taxon>
        <taxon>Actinomycetes</taxon>
        <taxon>Propionibacteriales</taxon>
        <taxon>Kribbellaceae</taxon>
        <taxon>Kribbella</taxon>
    </lineage>
</organism>
<dbReference type="Proteomes" id="UP001500280">
    <property type="component" value="Unassembled WGS sequence"/>
</dbReference>
<evidence type="ECO:0000313" key="2">
    <source>
        <dbReference type="EMBL" id="GAA1700642.1"/>
    </source>
</evidence>
<feature type="transmembrane region" description="Helical" evidence="1">
    <location>
        <begin position="7"/>
        <end position="30"/>
    </location>
</feature>
<name>A0ABN2I8X5_9ACTN</name>
<reference evidence="2 3" key="1">
    <citation type="journal article" date="2019" name="Int. J. Syst. Evol. Microbiol.">
        <title>The Global Catalogue of Microorganisms (GCM) 10K type strain sequencing project: providing services to taxonomists for standard genome sequencing and annotation.</title>
        <authorList>
            <consortium name="The Broad Institute Genomics Platform"/>
            <consortium name="The Broad Institute Genome Sequencing Center for Infectious Disease"/>
            <person name="Wu L."/>
            <person name="Ma J."/>
        </authorList>
    </citation>
    <scope>NUCLEOTIDE SEQUENCE [LARGE SCALE GENOMIC DNA]</scope>
    <source>
        <strain evidence="2 3">JCM 14307</strain>
    </source>
</reference>
<protein>
    <recommendedName>
        <fullName evidence="4">Membrane transport protein MMPL domain-containing protein</fullName>
    </recommendedName>
</protein>
<evidence type="ECO:0008006" key="4">
    <source>
        <dbReference type="Google" id="ProtNLM"/>
    </source>
</evidence>
<comment type="caution">
    <text evidence="2">The sequence shown here is derived from an EMBL/GenBank/DDBJ whole genome shotgun (WGS) entry which is preliminary data.</text>
</comment>
<gene>
    <name evidence="2" type="ORF">GCM10009745_54460</name>
</gene>
<feature type="transmembrane region" description="Helical" evidence="1">
    <location>
        <begin position="36"/>
        <end position="60"/>
    </location>
</feature>
<keyword evidence="1" id="KW-0472">Membrane</keyword>
<sequence length="70" mass="7294">MVVATVFARFALATGLLLTFGLSMGLFLGWEAPLSASVFGAASTALLLALAPVDSFALSIESIFERRQSA</sequence>